<dbReference type="AlphaFoldDB" id="A0A6G1QF89"/>
<evidence type="ECO:0000313" key="1">
    <source>
        <dbReference type="EMBL" id="KAF3701059.1"/>
    </source>
</evidence>
<reference evidence="2" key="2">
    <citation type="submission" date="2019-02" db="EMBL/GenBank/DDBJ databases">
        <title>Opniocepnalus argus Var Kimnra genome.</title>
        <authorList>
            <person name="Zhou C."/>
            <person name="Xiao S."/>
        </authorList>
    </citation>
    <scope>NUCLEOTIDE SEQUENCE [LARGE SCALE GENOMIC DNA]</scope>
</reference>
<gene>
    <name evidence="1" type="ORF">EXN66_Car016747</name>
</gene>
<protein>
    <submittedName>
        <fullName evidence="1">Uncharacterized protein</fullName>
    </submittedName>
</protein>
<organism evidence="1 2">
    <name type="scientific">Channa argus</name>
    <name type="common">Northern snakehead</name>
    <name type="synonym">Ophicephalus argus</name>
    <dbReference type="NCBI Taxonomy" id="215402"/>
    <lineage>
        <taxon>Eukaryota</taxon>
        <taxon>Metazoa</taxon>
        <taxon>Chordata</taxon>
        <taxon>Craniata</taxon>
        <taxon>Vertebrata</taxon>
        <taxon>Euteleostomi</taxon>
        <taxon>Actinopterygii</taxon>
        <taxon>Neopterygii</taxon>
        <taxon>Teleostei</taxon>
        <taxon>Neoteleostei</taxon>
        <taxon>Acanthomorphata</taxon>
        <taxon>Anabantaria</taxon>
        <taxon>Anabantiformes</taxon>
        <taxon>Channoidei</taxon>
        <taxon>Channidae</taxon>
        <taxon>Channa</taxon>
    </lineage>
</organism>
<evidence type="ECO:0000313" key="2">
    <source>
        <dbReference type="Proteomes" id="UP000503349"/>
    </source>
</evidence>
<proteinExistence type="predicted"/>
<keyword evidence="2" id="KW-1185">Reference proteome</keyword>
<dbReference type="EMBL" id="CM015727">
    <property type="protein sequence ID" value="KAF3701059.1"/>
    <property type="molecule type" value="Genomic_DNA"/>
</dbReference>
<dbReference type="Proteomes" id="UP000503349">
    <property type="component" value="Chromosome 16"/>
</dbReference>
<name>A0A6G1QF89_CHAAH</name>
<reference evidence="1 2" key="1">
    <citation type="submission" date="2019-02" db="EMBL/GenBank/DDBJ databases">
        <title>Opniocepnalus argus genome.</title>
        <authorList>
            <person name="Zhou C."/>
            <person name="Xiao S."/>
        </authorList>
    </citation>
    <scope>NUCLEOTIDE SEQUENCE [LARGE SCALE GENOMIC DNA]</scope>
    <source>
        <strain evidence="1">OARG1902GOOAL</strain>
        <tissue evidence="1">Muscle</tissue>
    </source>
</reference>
<accession>A0A6G1QF89</accession>
<sequence length="100" mass="11143">MAHGSVSVNMPEFSIPHVEKMSQPSNLIIITISPRYKADTEVSVVDINGLHTKYIDSMWLQDAKSLLLMLLRKERYVPPTGPMELKIIIKPVALISAATL</sequence>